<evidence type="ECO:0000313" key="10">
    <source>
        <dbReference type="EMBL" id="KAD3336176.1"/>
    </source>
</evidence>
<dbReference type="SUPFAM" id="SSF56672">
    <property type="entry name" value="DNA/RNA polymerases"/>
    <property type="match status" value="1"/>
</dbReference>
<keyword evidence="3" id="KW-0548">Nucleotidyltransferase</keyword>
<feature type="domain" description="Integrase catalytic" evidence="9">
    <location>
        <begin position="437"/>
        <end position="615"/>
    </location>
</feature>
<dbReference type="GO" id="GO:0006508">
    <property type="term" value="P:proteolysis"/>
    <property type="evidence" value="ECO:0007669"/>
    <property type="project" value="UniProtKB-KW"/>
</dbReference>
<evidence type="ECO:0000256" key="2">
    <source>
        <dbReference type="ARBA" id="ARBA00022679"/>
    </source>
</evidence>
<dbReference type="GO" id="GO:0008233">
    <property type="term" value="F:peptidase activity"/>
    <property type="evidence" value="ECO:0007669"/>
    <property type="project" value="UniProtKB-KW"/>
</dbReference>
<reference evidence="10 11" key="1">
    <citation type="submission" date="2019-05" db="EMBL/GenBank/DDBJ databases">
        <title>Mikania micrantha, genome provides insights into the molecular mechanism of rapid growth.</title>
        <authorList>
            <person name="Liu B."/>
        </authorList>
    </citation>
    <scope>NUCLEOTIDE SEQUENCE [LARGE SCALE GENOMIC DNA]</scope>
    <source>
        <strain evidence="10">NLD-2019</strain>
        <tissue evidence="10">Leaf</tissue>
    </source>
</reference>
<dbReference type="Gene3D" id="3.30.70.270">
    <property type="match status" value="3"/>
</dbReference>
<dbReference type="GO" id="GO:0003676">
    <property type="term" value="F:nucleic acid binding"/>
    <property type="evidence" value="ECO:0007669"/>
    <property type="project" value="InterPro"/>
</dbReference>
<evidence type="ECO:0000256" key="8">
    <source>
        <dbReference type="ARBA" id="ARBA00023268"/>
    </source>
</evidence>
<protein>
    <recommendedName>
        <fullName evidence="9">Integrase catalytic domain-containing protein</fullName>
    </recommendedName>
</protein>
<dbReference type="InterPro" id="IPR012337">
    <property type="entry name" value="RNaseH-like_sf"/>
</dbReference>
<dbReference type="PROSITE" id="PS50994">
    <property type="entry name" value="INTEGRASE"/>
    <property type="match status" value="1"/>
</dbReference>
<dbReference type="InterPro" id="IPR041577">
    <property type="entry name" value="RT_RNaseH_2"/>
</dbReference>
<evidence type="ECO:0000256" key="4">
    <source>
        <dbReference type="ARBA" id="ARBA00022722"/>
    </source>
</evidence>
<dbReference type="InterPro" id="IPR001584">
    <property type="entry name" value="Integrase_cat-core"/>
</dbReference>
<dbReference type="Gene3D" id="3.10.10.10">
    <property type="entry name" value="HIV Type 1 Reverse Transcriptase, subunit A, domain 1"/>
    <property type="match status" value="1"/>
</dbReference>
<keyword evidence="1" id="KW-0645">Protease</keyword>
<accession>A0A5N6M6Y1</accession>
<proteinExistence type="predicted"/>
<evidence type="ECO:0000256" key="1">
    <source>
        <dbReference type="ARBA" id="ARBA00022670"/>
    </source>
</evidence>
<sequence length="882" mass="100316">MCVDYQALNKITVSDKYPIPNIDELLDELYGATIFSKLDLRSGYYQIRVAEADIEKTAFRTHSGHYEFKVMPFGLTNAPTSADQHVAHLRTALQLLHSHQFFAKLSKYCFGQSQILFLGHVINAEGVQVDQEKIEAIQSWPVPKTVREVRGFLGLTGYYRRFIKDYGLLVQPLTELTKKDAFKWSEFAQKAFQTLKSALMTAPVLNLPDFTKPFCVECDASSEGVGAILTQENHPIAYFSKGFAPSNKFKSAYDCELLALVLAVQKWSHCLLGTHFFIKTDHYTLEFLCEQRITTTEQQRLLLKLMPYQFSIIHHKGIENRGADSLSRRPEFLNLGVPHCVNPIDLQTALKENPYTAHIIEQLQVDPHSHPGFVLHGQLLFFRERVVIPNQPKIREQLLFEAHSTLTADHGDVQVFVQQCLTCQRQKYEALAPAGLLQPLPVPAQAWEDVSIDFIVGLPPHRFDTILVVVDRLSKYAHFIPLSHPFTAKGVAAIFCKEIIRLHGFPRSIVSDCNVIFMSNFWQEMFRLSQTTLKMSTSYHPQTDGQTEVVNRCLETYLRCFAQDQPSKWRPPKIHPYLFGETANAELEQQLIDRDDMLRLLKDNLLKAQVRMKNQADQNCRDVSYHVGDYVFLRIQPYRQKSLAKRRFEKLSSLPPDARIHPIFHVSVLKLAKGYSPDSSMDPLPITKDWEFDVQPATVLTHRWISVSGSRVLELLIQWYGWPKEEATWESHDIILQQFPSFRLEDKSSFGAGSIDTTLTPPLKVYVRKKDRSRSSKSLKLMELLFGSKISGSLNGEAHGFGGKVGKSKRWAELVAAVEGNVTDSPSVAAGEVRREGARLGEIDERFVGCEMSLNEKPDVTREGEMPVARGCEIRRCSYVGV</sequence>
<keyword evidence="7" id="KW-0695">RNA-directed DNA polymerase</keyword>
<dbReference type="AlphaFoldDB" id="A0A5N6M6Y1"/>
<dbReference type="InterPro" id="IPR000477">
    <property type="entry name" value="RT_dom"/>
</dbReference>
<dbReference type="InterPro" id="IPR016197">
    <property type="entry name" value="Chromo-like_dom_sf"/>
</dbReference>
<organism evidence="10 11">
    <name type="scientific">Mikania micrantha</name>
    <name type="common">bitter vine</name>
    <dbReference type="NCBI Taxonomy" id="192012"/>
    <lineage>
        <taxon>Eukaryota</taxon>
        <taxon>Viridiplantae</taxon>
        <taxon>Streptophyta</taxon>
        <taxon>Embryophyta</taxon>
        <taxon>Tracheophyta</taxon>
        <taxon>Spermatophyta</taxon>
        <taxon>Magnoliopsida</taxon>
        <taxon>eudicotyledons</taxon>
        <taxon>Gunneridae</taxon>
        <taxon>Pentapetalae</taxon>
        <taxon>asterids</taxon>
        <taxon>campanulids</taxon>
        <taxon>Asterales</taxon>
        <taxon>Asteraceae</taxon>
        <taxon>Asteroideae</taxon>
        <taxon>Heliantheae alliance</taxon>
        <taxon>Eupatorieae</taxon>
        <taxon>Mikania</taxon>
    </lineage>
</organism>
<dbReference type="CDD" id="cd09274">
    <property type="entry name" value="RNase_HI_RT_Ty3"/>
    <property type="match status" value="1"/>
</dbReference>
<name>A0A5N6M6Y1_9ASTR</name>
<dbReference type="Pfam" id="PF00078">
    <property type="entry name" value="RVT_1"/>
    <property type="match status" value="1"/>
</dbReference>
<dbReference type="Proteomes" id="UP000326396">
    <property type="component" value="Linkage Group LG6"/>
</dbReference>
<dbReference type="InterPro" id="IPR050951">
    <property type="entry name" value="Retrovirus_Pol_polyprotein"/>
</dbReference>
<comment type="caution">
    <text evidence="10">The sequence shown here is derived from an EMBL/GenBank/DDBJ whole genome shotgun (WGS) entry which is preliminary data.</text>
</comment>
<evidence type="ECO:0000256" key="5">
    <source>
        <dbReference type="ARBA" id="ARBA00022759"/>
    </source>
</evidence>
<keyword evidence="6" id="KW-0378">Hydrolase</keyword>
<dbReference type="Gene3D" id="3.30.420.10">
    <property type="entry name" value="Ribonuclease H-like superfamily/Ribonuclease H"/>
    <property type="match status" value="1"/>
</dbReference>
<keyword evidence="8" id="KW-0511">Multifunctional enzyme</keyword>
<dbReference type="PANTHER" id="PTHR37984:SF5">
    <property type="entry name" value="PROTEIN NYNRIN-LIKE"/>
    <property type="match status" value="1"/>
</dbReference>
<dbReference type="CDD" id="cd01647">
    <property type="entry name" value="RT_LTR"/>
    <property type="match status" value="1"/>
</dbReference>
<dbReference type="InterPro" id="IPR043128">
    <property type="entry name" value="Rev_trsase/Diguanyl_cyclase"/>
</dbReference>
<dbReference type="GO" id="GO:0003964">
    <property type="term" value="F:RNA-directed DNA polymerase activity"/>
    <property type="evidence" value="ECO:0007669"/>
    <property type="project" value="UniProtKB-KW"/>
</dbReference>
<dbReference type="InterPro" id="IPR043502">
    <property type="entry name" value="DNA/RNA_pol_sf"/>
</dbReference>
<dbReference type="SUPFAM" id="SSF53098">
    <property type="entry name" value="Ribonuclease H-like"/>
    <property type="match status" value="1"/>
</dbReference>
<dbReference type="OrthoDB" id="2013610at2759"/>
<evidence type="ECO:0000259" key="9">
    <source>
        <dbReference type="PROSITE" id="PS50994"/>
    </source>
</evidence>
<keyword evidence="2" id="KW-0808">Transferase</keyword>
<dbReference type="PANTHER" id="PTHR37984">
    <property type="entry name" value="PROTEIN CBG26694"/>
    <property type="match status" value="1"/>
</dbReference>
<dbReference type="FunFam" id="3.10.10.10:FF:000007">
    <property type="entry name" value="Retrovirus-related Pol polyprotein from transposon 17.6-like Protein"/>
    <property type="match status" value="1"/>
</dbReference>
<evidence type="ECO:0000313" key="11">
    <source>
        <dbReference type="Proteomes" id="UP000326396"/>
    </source>
</evidence>
<keyword evidence="11" id="KW-1185">Reference proteome</keyword>
<evidence type="ECO:0000256" key="7">
    <source>
        <dbReference type="ARBA" id="ARBA00022918"/>
    </source>
</evidence>
<keyword evidence="5" id="KW-0255">Endonuclease</keyword>
<dbReference type="EMBL" id="SZYD01000016">
    <property type="protein sequence ID" value="KAD3336176.1"/>
    <property type="molecule type" value="Genomic_DNA"/>
</dbReference>
<dbReference type="SUPFAM" id="SSF54160">
    <property type="entry name" value="Chromo domain-like"/>
    <property type="match status" value="1"/>
</dbReference>
<gene>
    <name evidence="10" type="ORF">E3N88_31695</name>
</gene>
<dbReference type="InterPro" id="IPR036397">
    <property type="entry name" value="RNaseH_sf"/>
</dbReference>
<dbReference type="FunFam" id="3.30.70.270:FF:000020">
    <property type="entry name" value="Transposon Tf2-6 polyprotein-like Protein"/>
    <property type="match status" value="1"/>
</dbReference>
<dbReference type="GO" id="GO:0015074">
    <property type="term" value="P:DNA integration"/>
    <property type="evidence" value="ECO:0007669"/>
    <property type="project" value="InterPro"/>
</dbReference>
<dbReference type="GO" id="GO:0004519">
    <property type="term" value="F:endonuclease activity"/>
    <property type="evidence" value="ECO:0007669"/>
    <property type="project" value="UniProtKB-KW"/>
</dbReference>
<evidence type="ECO:0000256" key="6">
    <source>
        <dbReference type="ARBA" id="ARBA00022801"/>
    </source>
</evidence>
<evidence type="ECO:0000256" key="3">
    <source>
        <dbReference type="ARBA" id="ARBA00022695"/>
    </source>
</evidence>
<dbReference type="Pfam" id="PF17919">
    <property type="entry name" value="RT_RNaseH_2"/>
    <property type="match status" value="1"/>
</dbReference>
<keyword evidence="4" id="KW-0540">Nuclease</keyword>